<organism evidence="1 2">
    <name type="scientific">Symbiodinium necroappetens</name>
    <dbReference type="NCBI Taxonomy" id="1628268"/>
    <lineage>
        <taxon>Eukaryota</taxon>
        <taxon>Sar</taxon>
        <taxon>Alveolata</taxon>
        <taxon>Dinophyceae</taxon>
        <taxon>Suessiales</taxon>
        <taxon>Symbiodiniaceae</taxon>
        <taxon>Symbiodinium</taxon>
    </lineage>
</organism>
<protein>
    <submittedName>
        <fullName evidence="1">SLC4A8 protein</fullName>
    </submittedName>
</protein>
<keyword evidence="2" id="KW-1185">Reference proteome</keyword>
<sequence length="136" mass="14697">VMLNEALDSLKAFYVEKPKAKKSLLQKPSEDTVPEGFKDYQKSSSGNAVTQLLQQVILDTKAMEAETTRAMKSSEKQFAKLTDATNADIAALNGELESLAKAKASAQEAVVAEKANLKGTKKELADLALDEANLHE</sequence>
<reference evidence="1" key="1">
    <citation type="submission" date="2021-02" db="EMBL/GenBank/DDBJ databases">
        <authorList>
            <person name="Dougan E. K."/>
            <person name="Rhodes N."/>
            <person name="Thang M."/>
            <person name="Chan C."/>
        </authorList>
    </citation>
    <scope>NUCLEOTIDE SEQUENCE</scope>
</reference>
<evidence type="ECO:0000313" key="1">
    <source>
        <dbReference type="EMBL" id="CAE7257406.1"/>
    </source>
</evidence>
<dbReference type="AlphaFoldDB" id="A0A812M5N2"/>
<evidence type="ECO:0000313" key="2">
    <source>
        <dbReference type="Proteomes" id="UP000601435"/>
    </source>
</evidence>
<dbReference type="Proteomes" id="UP000601435">
    <property type="component" value="Unassembled WGS sequence"/>
</dbReference>
<feature type="non-terminal residue" evidence="1">
    <location>
        <position position="1"/>
    </location>
</feature>
<proteinExistence type="predicted"/>
<name>A0A812M5N2_9DINO</name>
<comment type="caution">
    <text evidence="1">The sequence shown here is derived from an EMBL/GenBank/DDBJ whole genome shotgun (WGS) entry which is preliminary data.</text>
</comment>
<accession>A0A812M5N2</accession>
<gene>
    <name evidence="1" type="primary">SLC4A8</name>
    <name evidence="1" type="ORF">SNEC2469_LOCUS5711</name>
</gene>
<dbReference type="OrthoDB" id="10519738at2759"/>
<dbReference type="EMBL" id="CAJNJA010010425">
    <property type="protein sequence ID" value="CAE7257406.1"/>
    <property type="molecule type" value="Genomic_DNA"/>
</dbReference>
<feature type="non-terminal residue" evidence="1">
    <location>
        <position position="136"/>
    </location>
</feature>